<evidence type="ECO:0000256" key="5">
    <source>
        <dbReference type="ARBA" id="ARBA00023002"/>
    </source>
</evidence>
<keyword evidence="3" id="KW-0575">Peroxidase</keyword>
<dbReference type="InterPro" id="IPR036249">
    <property type="entry name" value="Thioredoxin-like_sf"/>
</dbReference>
<dbReference type="SUPFAM" id="SSF52833">
    <property type="entry name" value="Thioredoxin-like"/>
    <property type="match status" value="1"/>
</dbReference>
<evidence type="ECO:0000313" key="10">
    <source>
        <dbReference type="Proteomes" id="UP000829476"/>
    </source>
</evidence>
<accession>A0ABY3YLT2</accession>
<sequence>MKKYLIALSVLGMCAVSCNQDNQKKEEKKTITVKGHIKFADANDKFGVTLTQYNTDKQEFEVLKEIEVDSANNYSFELDTDTPEFFNLDVYKQQRVEFYADDEDLTINFRGVDTAKIKIKNPPHVHIDGGVKNNVLNALHFLSYQNYQRMIATGKEQYEASKSDCQAWKDYAAGLWDKLYELNDTDVMNIIEMYKDYPTVIKGIQSLSWKRHKDYMLQNFEALAEKYPDLDFVQKAKDDLIAKIESQSKTDIGKTAPDFTFPDIDGKEVSLSDFKGKYVLIDFWASWCGPCRKEAPNVQEQYRLYKDKGFEVISVSIDKKMDAWKKAVKEDKLEGTLLIAQESKQLMLDYSFSGIPYMVLLDKEGKVVAKNLRGESLQEKLKEIF</sequence>
<proteinExistence type="inferred from homology"/>
<name>A0ABY3YLT2_9FLAO</name>
<dbReference type="RefSeq" id="WP_242937156.1">
    <property type="nucleotide sequence ID" value="NZ_CP094326.1"/>
</dbReference>
<keyword evidence="7" id="KW-0676">Redox-active center</keyword>
<evidence type="ECO:0000259" key="8">
    <source>
        <dbReference type="PROSITE" id="PS51352"/>
    </source>
</evidence>
<evidence type="ECO:0000256" key="3">
    <source>
        <dbReference type="ARBA" id="ARBA00022559"/>
    </source>
</evidence>
<keyword evidence="4" id="KW-0201">Cytochrome c-type biogenesis</keyword>
<dbReference type="Gene3D" id="3.40.30.10">
    <property type="entry name" value="Glutaredoxin"/>
    <property type="match status" value="1"/>
</dbReference>
<keyword evidence="6" id="KW-1015">Disulfide bond</keyword>
<reference evidence="9 10" key="1">
    <citation type="journal article" date="2018" name="Int. J. Syst. Evol. Microbiol.">
        <title>Zhouia spongiae sp. nov., isolated from a marine sponge.</title>
        <authorList>
            <person name="Zhuang L."/>
            <person name="Lin B."/>
            <person name="Qin F."/>
            <person name="Luo L."/>
        </authorList>
    </citation>
    <scope>NUCLEOTIDE SEQUENCE [LARGE SCALE GENOMIC DNA]</scope>
    <source>
        <strain evidence="9 10">HN-Y44</strain>
    </source>
</reference>
<evidence type="ECO:0000256" key="6">
    <source>
        <dbReference type="ARBA" id="ARBA00023157"/>
    </source>
</evidence>
<dbReference type="InterPro" id="IPR013766">
    <property type="entry name" value="Thioredoxin_domain"/>
</dbReference>
<dbReference type="InterPro" id="IPR000889">
    <property type="entry name" value="Glutathione_peroxidase"/>
</dbReference>
<evidence type="ECO:0000256" key="1">
    <source>
        <dbReference type="ARBA" id="ARBA00004196"/>
    </source>
</evidence>
<gene>
    <name evidence="9" type="ORF">MQE36_16940</name>
</gene>
<evidence type="ECO:0000313" key="9">
    <source>
        <dbReference type="EMBL" id="UNY98750.1"/>
    </source>
</evidence>
<keyword evidence="5" id="KW-0560">Oxidoreductase</keyword>
<dbReference type="InterPro" id="IPR050553">
    <property type="entry name" value="Thioredoxin_ResA/DsbE_sf"/>
</dbReference>
<dbReference type="Pfam" id="PF00578">
    <property type="entry name" value="AhpC-TSA"/>
    <property type="match status" value="1"/>
</dbReference>
<dbReference type="CDD" id="cd02966">
    <property type="entry name" value="TlpA_like_family"/>
    <property type="match status" value="1"/>
</dbReference>
<evidence type="ECO:0000256" key="7">
    <source>
        <dbReference type="ARBA" id="ARBA00023284"/>
    </source>
</evidence>
<dbReference type="PROSITE" id="PS51352">
    <property type="entry name" value="THIOREDOXIN_2"/>
    <property type="match status" value="1"/>
</dbReference>
<dbReference type="PANTHER" id="PTHR42852:SF6">
    <property type="entry name" value="THIOL:DISULFIDE INTERCHANGE PROTEIN DSBE"/>
    <property type="match status" value="1"/>
</dbReference>
<comment type="subcellular location">
    <subcellularLocation>
        <location evidence="1">Cell envelope</location>
    </subcellularLocation>
</comment>
<feature type="domain" description="Thioredoxin" evidence="8">
    <location>
        <begin position="250"/>
        <end position="385"/>
    </location>
</feature>
<keyword evidence="10" id="KW-1185">Reference proteome</keyword>
<dbReference type="EMBL" id="CP094326">
    <property type="protein sequence ID" value="UNY98750.1"/>
    <property type="molecule type" value="Genomic_DNA"/>
</dbReference>
<dbReference type="PROSITE" id="PS51355">
    <property type="entry name" value="GLUTATHIONE_PEROXID_3"/>
    <property type="match status" value="1"/>
</dbReference>
<evidence type="ECO:0000256" key="4">
    <source>
        <dbReference type="ARBA" id="ARBA00022748"/>
    </source>
</evidence>
<evidence type="ECO:0000256" key="2">
    <source>
        <dbReference type="ARBA" id="ARBA00006926"/>
    </source>
</evidence>
<dbReference type="PROSITE" id="PS00194">
    <property type="entry name" value="THIOREDOXIN_1"/>
    <property type="match status" value="1"/>
</dbReference>
<protein>
    <submittedName>
        <fullName evidence="9">TlpA family protein disulfide reductase</fullName>
    </submittedName>
</protein>
<dbReference type="Proteomes" id="UP000829476">
    <property type="component" value="Chromosome"/>
</dbReference>
<organism evidence="9 10">
    <name type="scientific">Zhouia spongiae</name>
    <dbReference type="NCBI Taxonomy" id="2202721"/>
    <lineage>
        <taxon>Bacteria</taxon>
        <taxon>Pseudomonadati</taxon>
        <taxon>Bacteroidota</taxon>
        <taxon>Flavobacteriia</taxon>
        <taxon>Flavobacteriales</taxon>
        <taxon>Flavobacteriaceae</taxon>
        <taxon>Zhouia</taxon>
    </lineage>
</organism>
<comment type="similarity">
    <text evidence="2">Belongs to the glutathione peroxidase family.</text>
</comment>
<dbReference type="PANTHER" id="PTHR42852">
    <property type="entry name" value="THIOL:DISULFIDE INTERCHANGE PROTEIN DSBE"/>
    <property type="match status" value="1"/>
</dbReference>
<dbReference type="InterPro" id="IPR017937">
    <property type="entry name" value="Thioredoxin_CS"/>
</dbReference>
<dbReference type="InterPro" id="IPR000866">
    <property type="entry name" value="AhpC/TSA"/>
</dbReference>